<keyword evidence="7" id="KW-0507">mRNA processing</keyword>
<keyword evidence="17" id="KW-1035">Host cytoplasm</keyword>
<evidence type="ECO:0000256" key="25">
    <source>
        <dbReference type="ARBA" id="ARBA00047370"/>
    </source>
</evidence>
<evidence type="ECO:0000256" key="18">
    <source>
        <dbReference type="ARBA" id="ARBA00023268"/>
    </source>
</evidence>
<dbReference type="EC" id="2.7.7.48" evidence="3"/>
<dbReference type="PROSITE" id="PS51590">
    <property type="entry name" value="SAM_MT_MNV_L"/>
    <property type="match status" value="1"/>
</dbReference>
<dbReference type="Pfam" id="PF14318">
    <property type="entry name" value="Mononeg_mRNAcap"/>
    <property type="match status" value="1"/>
</dbReference>
<keyword evidence="15" id="KW-0693">Viral RNA replication</keyword>
<evidence type="ECO:0000256" key="19">
    <source>
        <dbReference type="ARBA" id="ARBA00024494"/>
    </source>
</evidence>
<reference evidence="29" key="1">
    <citation type="submission" date="2024-06" db="EMBL/GenBank/DDBJ databases">
        <authorList>
            <person name="Chen D."/>
            <person name="Zhang N."/>
            <person name="Zheng Z."/>
        </authorList>
    </citation>
    <scope>NUCLEOTIDE SEQUENCE</scope>
    <source>
        <strain evidence="29">XYRhV4</strain>
    </source>
</reference>
<evidence type="ECO:0000256" key="22">
    <source>
        <dbReference type="ARBA" id="ARBA00030436"/>
    </source>
</evidence>
<keyword evidence="11" id="KW-0547">Nucleotide-binding</keyword>
<dbReference type="EMBL" id="PP943406">
    <property type="protein sequence ID" value="XCD12858.1"/>
    <property type="molecule type" value="Viral_cRNA"/>
</dbReference>
<feature type="domain" description="RdRp catalytic" evidence="27">
    <location>
        <begin position="564"/>
        <end position="748"/>
    </location>
</feature>
<dbReference type="InterPro" id="IPR026890">
    <property type="entry name" value="Mononeg_mRNAcap"/>
</dbReference>
<evidence type="ECO:0000256" key="15">
    <source>
        <dbReference type="ARBA" id="ARBA00022953"/>
    </source>
</evidence>
<dbReference type="GO" id="GO:0030430">
    <property type="term" value="C:host cell cytoplasm"/>
    <property type="evidence" value="ECO:0007669"/>
    <property type="project" value="UniProtKB-SubCell"/>
</dbReference>
<organism evidence="29">
    <name type="scientific">XiangYang Rhabdovirus 4</name>
    <dbReference type="NCBI Taxonomy" id="3230306"/>
    <lineage>
        <taxon>Viruses</taxon>
        <taxon>Riboviria</taxon>
        <taxon>Orthornavirae</taxon>
        <taxon>Negarnaviricota</taxon>
        <taxon>Haploviricotina</taxon>
        <taxon>Monjiviricetes</taxon>
        <taxon>Mononegavirales</taxon>
        <taxon>Rhabdoviridae</taxon>
    </lineage>
</organism>
<protein>
    <recommendedName>
        <fullName evidence="23">Replicase</fullName>
        <ecNumber evidence="21">2.1.1.375</ecNumber>
        <ecNumber evidence="3">2.7.7.48</ecNumber>
        <ecNumber evidence="4">2.7.7.88</ecNumber>
    </recommendedName>
    <alternativeName>
        <fullName evidence="22">Transcriptase</fullName>
    </alternativeName>
</protein>
<comment type="catalytic activity">
    <reaction evidence="20">
        <text>a 5'-end (5'-triphosphoguanosine)-(2'-O-methyladenylyl)-adenylyl-cytidylyl-adenosine in mRNA + S-adenosyl-L-methionine = a 5'-end (N(7)-methyl 5'-triphosphoguanosine)-(2'-O-methyladenylyl)-adenylyl-cytidylyl-adenosine in mRNA + S-adenosyl-L-homocysteine</text>
        <dbReference type="Rhea" id="RHEA:65440"/>
        <dbReference type="Rhea" id="RHEA-COMP:16798"/>
        <dbReference type="Rhea" id="RHEA-COMP:16801"/>
        <dbReference type="ChEBI" id="CHEBI:57856"/>
        <dbReference type="ChEBI" id="CHEBI:59789"/>
        <dbReference type="ChEBI" id="CHEBI:156482"/>
        <dbReference type="ChEBI" id="CHEBI:156483"/>
    </reaction>
</comment>
<evidence type="ECO:0000313" key="29">
    <source>
        <dbReference type="EMBL" id="XCD12858.1"/>
    </source>
</evidence>
<evidence type="ECO:0000256" key="13">
    <source>
        <dbReference type="ARBA" id="ARBA00022840"/>
    </source>
</evidence>
<evidence type="ECO:0000256" key="23">
    <source>
        <dbReference type="ARBA" id="ARBA00031012"/>
    </source>
</evidence>
<evidence type="ECO:0000256" key="16">
    <source>
        <dbReference type="ARBA" id="ARBA00023042"/>
    </source>
</evidence>
<accession>A0AAU8BC89</accession>
<dbReference type="EC" id="2.1.1.375" evidence="21"/>
<evidence type="ECO:0000256" key="10">
    <source>
        <dbReference type="ARBA" id="ARBA00022695"/>
    </source>
</evidence>
<dbReference type="InterPro" id="IPR014023">
    <property type="entry name" value="Mononeg_RNA_pol_cat"/>
</dbReference>
<evidence type="ECO:0000256" key="14">
    <source>
        <dbReference type="ARBA" id="ARBA00022844"/>
    </source>
</evidence>
<comment type="catalytic activity">
    <reaction evidence="26">
        <text>GTP + H2O = GDP + phosphate + H(+)</text>
        <dbReference type="Rhea" id="RHEA:19669"/>
        <dbReference type="ChEBI" id="CHEBI:15377"/>
        <dbReference type="ChEBI" id="CHEBI:15378"/>
        <dbReference type="ChEBI" id="CHEBI:37565"/>
        <dbReference type="ChEBI" id="CHEBI:43474"/>
        <dbReference type="ChEBI" id="CHEBI:58189"/>
    </reaction>
</comment>
<keyword evidence="14" id="KW-0946">Virion</keyword>
<dbReference type="GO" id="GO:0044423">
    <property type="term" value="C:virion component"/>
    <property type="evidence" value="ECO:0007669"/>
    <property type="project" value="UniProtKB-KW"/>
</dbReference>
<keyword evidence="12" id="KW-0378">Hydrolase</keyword>
<evidence type="ECO:0000256" key="4">
    <source>
        <dbReference type="ARBA" id="ARBA00012582"/>
    </source>
</evidence>
<dbReference type="InterPro" id="IPR025786">
    <property type="entry name" value="Mononega_L_MeTrfase"/>
</dbReference>
<evidence type="ECO:0000259" key="28">
    <source>
        <dbReference type="PROSITE" id="PS51590"/>
    </source>
</evidence>
<dbReference type="GO" id="GO:0003968">
    <property type="term" value="F:RNA-directed RNA polymerase activity"/>
    <property type="evidence" value="ECO:0007669"/>
    <property type="project" value="UniProtKB-KW"/>
</dbReference>
<comment type="catalytic activity">
    <reaction evidence="25">
        <text>a 5'-end (5'-triphosphoguanosine)-adenylyl-adenylyl-cytidylyl-adenosine in mRNA + 2 S-adenosyl-L-methionine = a 5'-end (N(7)-methyl 5'-triphosphoguanosine)-(2'-O-methyladenylyl)-adenylyl-cytidylyl-adenosine in mRNA + 2 S-adenosyl-L-homocysteine + H(+)</text>
        <dbReference type="Rhea" id="RHEA:65376"/>
        <dbReference type="Rhea" id="RHEA-COMP:16797"/>
        <dbReference type="Rhea" id="RHEA-COMP:16798"/>
        <dbReference type="ChEBI" id="CHEBI:15378"/>
        <dbReference type="ChEBI" id="CHEBI:57856"/>
        <dbReference type="ChEBI" id="CHEBI:59789"/>
        <dbReference type="ChEBI" id="CHEBI:156483"/>
        <dbReference type="ChEBI" id="CHEBI:156484"/>
        <dbReference type="EC" id="2.1.1.375"/>
    </reaction>
</comment>
<keyword evidence="6" id="KW-0489">Methyltransferase</keyword>
<feature type="domain" description="Mononegavirus-type SAM-dependent 2'-O-MTase" evidence="28">
    <location>
        <begin position="1654"/>
        <end position="1862"/>
    </location>
</feature>
<evidence type="ECO:0000256" key="9">
    <source>
        <dbReference type="ARBA" id="ARBA00022691"/>
    </source>
</evidence>
<dbReference type="EC" id="2.7.7.88" evidence="4"/>
<comment type="catalytic activity">
    <reaction evidence="24">
        <text>a 5'-end (5'-triphosphoguanosine)-adenylyl-adenylyl-cytidylyl-adenosine in mRNA + S-adenosyl-L-methionine = a 5'-end (5'-triphosphoguanosine)-(2'-O-methyladenylyl)-adenylyl-cytidylyl-adenosine in mRNA + S-adenosyl-L-homocysteine + H(+)</text>
        <dbReference type="Rhea" id="RHEA:65380"/>
        <dbReference type="Rhea" id="RHEA-COMP:16797"/>
        <dbReference type="Rhea" id="RHEA-COMP:16801"/>
        <dbReference type="ChEBI" id="CHEBI:15378"/>
        <dbReference type="ChEBI" id="CHEBI:57856"/>
        <dbReference type="ChEBI" id="CHEBI:59789"/>
        <dbReference type="ChEBI" id="CHEBI:156482"/>
        <dbReference type="ChEBI" id="CHEBI:156484"/>
    </reaction>
</comment>
<keyword evidence="18" id="KW-0511">Multifunctional enzyme</keyword>
<evidence type="ECO:0000256" key="21">
    <source>
        <dbReference type="ARBA" id="ARBA00026099"/>
    </source>
</evidence>
<comment type="subcellular location">
    <subcellularLocation>
        <location evidence="1">Host cytoplasm</location>
    </subcellularLocation>
    <subcellularLocation>
        <location evidence="2">Virion</location>
    </subcellularLocation>
</comment>
<name>A0AAU8BC89_9RHAB</name>
<keyword evidence="9" id="KW-0949">S-adenosyl-L-methionine</keyword>
<evidence type="ECO:0000256" key="24">
    <source>
        <dbReference type="ARBA" id="ARBA00047332"/>
    </source>
</evidence>
<keyword evidence="8" id="KW-0808">Transferase</keyword>
<dbReference type="GO" id="GO:0005524">
    <property type="term" value="F:ATP binding"/>
    <property type="evidence" value="ECO:0007669"/>
    <property type="project" value="UniProtKB-KW"/>
</dbReference>
<evidence type="ECO:0000256" key="3">
    <source>
        <dbReference type="ARBA" id="ARBA00012494"/>
    </source>
</evidence>
<keyword evidence="10" id="KW-0548">Nucleotidyltransferase</keyword>
<sequence length="2117" mass="240315">MFEDTSFFDNTHMYGPLPDLHLDSPLNNYLHAAVTQTDYIPDTTIIKKELDEWDRVKEVFTSRLSMEPHITSHLHGWLLDLPSCCGQDSARRRLHKWLRQGEKTSGYSLLKDLDIPVEVVKYYTYDEIIRGLVLDSACFSTNRRCKRQLKSIPGTFQNALRCDLPGLNILCLRKIIIFDFATGIYIGTRSHLLLTASIIGDRYRSLLLSWVSKTSPTDRRLPSLELLASTYKWGDKILRKLGKEGFKVVKNFEPLMLGGLLKQANHAELKPSSFLDSILSQLNQYELSLPGLVYDTKRLLSDVAEEAAEDVAVWTELFGLYRQWGHPEVKGLDGLNAIKKIGQIWTFPDMDLVHRSFCCFKEEFFLNYLSKEGHYPPHSHTIKTSESEVRRALEEDDQVDPQAPSYNILDWLEVKCKQTFSVPIGTNLLASLGDKSHGAPQSEVVRYARQGRMPPAWNRKVLLSWLSQSQQSVLDLLHYVASGNWEPDDMAMGIMPKERELKPDPRNFGLLPYRMRQWVVITESLLNTYVLPLYPYTSLHDSAIELDQRIRSMTHGHSQRESTFKITINVDFEKWNNHMRKNLTQPWFQMLDDLFGIQGLYTKTHDFFYRAKIYLADNSVQLRGENGQLLPGPGVITGHLGGIEGLRQKGWTIVTSSIIRYICRQHNLSCDILGQGDNQVIMVEFPLLSSSVDEIERSKEISEIMKRFWELRDQLKTGFDSVHLPLKLEETWFSDCVFAYGKRTYVNGVEAPMTLKKFAKVNPMVNQEFFSINNGLTSISGACSASLSNRFWPAPVMVLTKAEEARWITECLEWHPVLGESVINLISRKPYHTYQDGSTHLTGNIGSTVMNLIQSRRITTVVDHLLIFPLGLGGLPVASEEALLIRAFPDHVSRDCEFVSRIGTSEGFILELIKNMLDPVMLQNPDPELLIEDPYSIPVVGAPNQANLLKRYVLQYLRASPKVQNPQFNELLRLRDADLVPLVQWLWSLSPCNPRLYGDILAATIPGCVETLLSKFEKTSTLIQLAYHMHGDIIPQTLRKMEIRMLTGCLYQLSARAGNPINGCPGMHSRTLRAIGWKRDDILGVSTPFPSSHLNAFLAAGPTCSGCLEYEGTSGFILCRRLTRLFNESTHLQRGPGIAYLGSGTDEKIPYSQLTKSSVVDPMIRRVMTLARCVGWFIPPDSSIASLIKTIVGTVTNTPLEYLSNIGITVSGSMEHRYSDIYSPHGGFSNYLVNPCTYTHLSTTSMTKYSKGKGNYNIHFQAVMCWFQHVCTSMFLQYPNIDSIHIHECCNTCTIPLDEAHLYPTTALTLPSLTQCSKNENLWVEFSDISDYLSQTVPSTELSSFSDIDIAHCLSDHIYRSVHITPPVPENFRFSIPWIGRVDIGLTLINITINIGMSMIIHWSYYSRSGRVSVSYSDFLVGLRYKILFMKPERLGSLRPLFSTKEGRSMLKQAFPGCQFPNCAPYTTRSCDLYYHRVLLSILDDIFDPPSEYLFHLVRTVRLILTPGQRISPKQALDWIIARRILLKLIVQAQSGHPNFQHNMFPVCGRLRRMIAEMAISSRSDVTIILNQINLFKDPIMHTNCTLDNLIKSNDITEADQSSPSELQLIDLPRSTGCKVLLTCGEQCLTCTEPDPVPDNPLPHHHAPICHWYKPINDLTSACYKWLGLLSWASQNGMIDTSTENCVLSLADGSGGIANLCARIFPRAKIGYTSLLWEPGTIEHSLAEFFPPAVSQNWDEDDFPLIKSMIRARCDLGDPEFVNEFKSAYESAYKLTECHIHLILCDAELPGGLKWKLTKRIIQTLIKLAMLPQQPPLIIQKVFASSNPFLQHILSLWIQAGFEVTVVSSCFTSTGSTELFLFASFANPTVAHDQYISLELADSITRQCKAQLNVSWKDAAKLSRSFSRLIMTRRSFESMKHFCTLQYLKLGVVLPPFWTVRTLRFKMHTSISRSLRIPYIPHRHIGSSLAQRCLGKKQAFDIWAILTILRPRGRIDWIGRHLLSRPTKGILIIYTARSGIPVIWTANPVIAWDLLKNEESILLYDIPVNRDRTGILKSAYLLGGRLDLLNKWEPEYIPSTEMTIDDLARLWSSRKEDIIPLNQELYQKLNSTPLLYA</sequence>
<dbReference type="GO" id="GO:0004482">
    <property type="term" value="F:mRNA 5'-cap (guanine-N7-)-methyltransferase activity"/>
    <property type="evidence" value="ECO:0007669"/>
    <property type="project" value="InterPro"/>
</dbReference>
<evidence type="ECO:0000256" key="17">
    <source>
        <dbReference type="ARBA" id="ARBA00023200"/>
    </source>
</evidence>
<dbReference type="PROSITE" id="PS50526">
    <property type="entry name" value="RDRP_SSRNA_NEG_NONSEG"/>
    <property type="match status" value="1"/>
</dbReference>
<proteinExistence type="predicted"/>
<evidence type="ECO:0000256" key="11">
    <source>
        <dbReference type="ARBA" id="ARBA00022741"/>
    </source>
</evidence>
<keyword evidence="13" id="KW-0067">ATP-binding</keyword>
<evidence type="ECO:0000256" key="20">
    <source>
        <dbReference type="ARBA" id="ARBA00024499"/>
    </source>
</evidence>
<evidence type="ECO:0000256" key="26">
    <source>
        <dbReference type="ARBA" id="ARBA00048548"/>
    </source>
</evidence>
<evidence type="ECO:0000256" key="12">
    <source>
        <dbReference type="ARBA" id="ARBA00022801"/>
    </source>
</evidence>
<dbReference type="Pfam" id="PF00946">
    <property type="entry name" value="Mononeg_RNA_pol"/>
    <property type="match status" value="1"/>
</dbReference>
<evidence type="ECO:0000256" key="2">
    <source>
        <dbReference type="ARBA" id="ARBA00004328"/>
    </source>
</evidence>
<evidence type="ECO:0000256" key="1">
    <source>
        <dbReference type="ARBA" id="ARBA00004192"/>
    </source>
</evidence>
<keyword evidence="5 29" id="KW-0696">RNA-directed RNA polymerase</keyword>
<evidence type="ECO:0000256" key="6">
    <source>
        <dbReference type="ARBA" id="ARBA00022603"/>
    </source>
</evidence>
<evidence type="ECO:0000259" key="27">
    <source>
        <dbReference type="PROSITE" id="PS50526"/>
    </source>
</evidence>
<keyword evidence="16" id="KW-0506">mRNA capping</keyword>
<evidence type="ECO:0000256" key="7">
    <source>
        <dbReference type="ARBA" id="ARBA00022664"/>
    </source>
</evidence>
<comment type="catalytic activity">
    <reaction evidence="19">
        <text>a 5'-end triphospho-adenylyl-adenylyl-cytidylyl-adenosine in mRNA + GDP + H(+) = a 5'-end (5'-triphosphoguanosine)-adenylyl-adenylyl-cytidylyl-adenosine in mRNA + diphosphate</text>
        <dbReference type="Rhea" id="RHEA:65436"/>
        <dbReference type="Rhea" id="RHEA-COMP:16797"/>
        <dbReference type="Rhea" id="RHEA-COMP:16799"/>
        <dbReference type="ChEBI" id="CHEBI:15378"/>
        <dbReference type="ChEBI" id="CHEBI:33019"/>
        <dbReference type="ChEBI" id="CHEBI:58189"/>
        <dbReference type="ChEBI" id="CHEBI:156484"/>
        <dbReference type="ChEBI" id="CHEBI:156503"/>
        <dbReference type="EC" id="2.7.7.88"/>
    </reaction>
</comment>
<evidence type="ECO:0000256" key="5">
    <source>
        <dbReference type="ARBA" id="ARBA00022484"/>
    </source>
</evidence>
<dbReference type="GO" id="GO:0016787">
    <property type="term" value="F:hydrolase activity"/>
    <property type="evidence" value="ECO:0007669"/>
    <property type="project" value="UniProtKB-KW"/>
</dbReference>
<evidence type="ECO:0000256" key="8">
    <source>
        <dbReference type="ARBA" id="ARBA00022679"/>
    </source>
</evidence>